<organism evidence="1 2">
    <name type="scientific">Fusarium musae</name>
    <dbReference type="NCBI Taxonomy" id="1042133"/>
    <lineage>
        <taxon>Eukaryota</taxon>
        <taxon>Fungi</taxon>
        <taxon>Dikarya</taxon>
        <taxon>Ascomycota</taxon>
        <taxon>Pezizomycotina</taxon>
        <taxon>Sordariomycetes</taxon>
        <taxon>Hypocreomycetidae</taxon>
        <taxon>Hypocreales</taxon>
        <taxon>Nectriaceae</taxon>
        <taxon>Fusarium</taxon>
    </lineage>
</organism>
<evidence type="ECO:0000313" key="1">
    <source>
        <dbReference type="EMBL" id="KAG9494915.1"/>
    </source>
</evidence>
<protein>
    <submittedName>
        <fullName evidence="1">Uncharacterized protein</fullName>
    </submittedName>
</protein>
<evidence type="ECO:0000313" key="2">
    <source>
        <dbReference type="Proteomes" id="UP000827133"/>
    </source>
</evidence>
<dbReference type="AlphaFoldDB" id="A0A9P8IH52"/>
<proteinExistence type="predicted"/>
<reference evidence="1" key="1">
    <citation type="journal article" date="2021" name="Mol. Plant Microbe Interact.">
        <title>Telomere to telomere genome assembly of Fusarium musae F31, causal agent of crown rot disease of banana.</title>
        <authorList>
            <person name="Degradi L."/>
            <person name="Tava V."/>
            <person name="Kunova A."/>
            <person name="Cortesi P."/>
            <person name="Saracchi M."/>
            <person name="Pasquali M."/>
        </authorList>
    </citation>
    <scope>NUCLEOTIDE SEQUENCE</scope>
    <source>
        <strain evidence="1">F31</strain>
    </source>
</reference>
<dbReference type="EMBL" id="JAHBCI010000011">
    <property type="protein sequence ID" value="KAG9494915.1"/>
    <property type="molecule type" value="Genomic_DNA"/>
</dbReference>
<keyword evidence="2" id="KW-1185">Reference proteome</keyword>
<dbReference type="KEGG" id="fmu:J7337_013144"/>
<dbReference type="GeneID" id="68321000"/>
<gene>
    <name evidence="1" type="ORF">J7337_013144</name>
</gene>
<accession>A0A9P8IH52</accession>
<sequence length="72" mass="8152">MAGFFAFWHSSISDLKIWPSRDIIEAILDFEFIRKPTAKVILNNTGTDDHVAETYLAFAFGIIGRAPTYTDK</sequence>
<dbReference type="RefSeq" id="XP_044673915.1">
    <property type="nucleotide sequence ID" value="XM_044830640.1"/>
</dbReference>
<comment type="caution">
    <text evidence="1">The sequence shown here is derived from an EMBL/GenBank/DDBJ whole genome shotgun (WGS) entry which is preliminary data.</text>
</comment>
<name>A0A9P8IH52_9HYPO</name>
<dbReference type="Proteomes" id="UP000827133">
    <property type="component" value="Unassembled WGS sequence"/>
</dbReference>